<feature type="transmembrane region" description="Helical" evidence="9">
    <location>
        <begin position="90"/>
        <end position="109"/>
    </location>
</feature>
<feature type="transmembrane region" description="Helical" evidence="9">
    <location>
        <begin position="346"/>
        <end position="369"/>
    </location>
</feature>
<protein>
    <recommendedName>
        <fullName evidence="10">Cation/H+ exchanger transmembrane domain-containing protein</fullName>
    </recommendedName>
</protein>
<evidence type="ECO:0000259" key="10">
    <source>
        <dbReference type="Pfam" id="PF00999"/>
    </source>
</evidence>
<feature type="transmembrane region" description="Helical" evidence="9">
    <location>
        <begin position="320"/>
        <end position="339"/>
    </location>
</feature>
<keyword evidence="6 9" id="KW-1133">Transmembrane helix</keyword>
<evidence type="ECO:0000256" key="4">
    <source>
        <dbReference type="ARBA" id="ARBA00022475"/>
    </source>
</evidence>
<feature type="transmembrane region" description="Helical" evidence="9">
    <location>
        <begin position="238"/>
        <end position="256"/>
    </location>
</feature>
<feature type="transmembrane region" description="Helical" evidence="9">
    <location>
        <begin position="375"/>
        <end position="397"/>
    </location>
</feature>
<dbReference type="Gene3D" id="1.20.1530.20">
    <property type="match status" value="1"/>
</dbReference>
<evidence type="ECO:0000256" key="3">
    <source>
        <dbReference type="ARBA" id="ARBA00022449"/>
    </source>
</evidence>
<comment type="caution">
    <text evidence="11">The sequence shown here is derived from an EMBL/GenBank/DDBJ whole genome shotgun (WGS) entry which is preliminary data.</text>
</comment>
<feature type="transmembrane region" description="Helical" evidence="9">
    <location>
        <begin position="206"/>
        <end position="226"/>
    </location>
</feature>
<evidence type="ECO:0000256" key="8">
    <source>
        <dbReference type="ARBA" id="ARBA00023136"/>
    </source>
</evidence>
<dbReference type="EMBL" id="PFEF01000003">
    <property type="protein sequence ID" value="PJE64756.1"/>
    <property type="molecule type" value="Genomic_DNA"/>
</dbReference>
<evidence type="ECO:0000256" key="7">
    <source>
        <dbReference type="ARBA" id="ARBA00023065"/>
    </source>
</evidence>
<keyword evidence="5 9" id="KW-0812">Transmembrane</keyword>
<comment type="subcellular location">
    <subcellularLocation>
        <location evidence="1">Cell membrane</location>
        <topology evidence="1">Multi-pass membrane protein</topology>
    </subcellularLocation>
</comment>
<gene>
    <name evidence="11" type="ORF">COU90_00605</name>
</gene>
<keyword evidence="2" id="KW-0813">Transport</keyword>
<evidence type="ECO:0000256" key="5">
    <source>
        <dbReference type="ARBA" id="ARBA00022692"/>
    </source>
</evidence>
<proteinExistence type="predicted"/>
<name>A0A2M8KXU9_9BACT</name>
<feature type="transmembrane region" description="Helical" evidence="9">
    <location>
        <begin position="268"/>
        <end position="300"/>
    </location>
</feature>
<dbReference type="InterPro" id="IPR038770">
    <property type="entry name" value="Na+/solute_symporter_sf"/>
</dbReference>
<dbReference type="PANTHER" id="PTHR32507">
    <property type="entry name" value="NA(+)/H(+) ANTIPORTER 1"/>
    <property type="match status" value="1"/>
</dbReference>
<keyword evidence="8 9" id="KW-0472">Membrane</keyword>
<keyword evidence="7" id="KW-0406">Ion transport</keyword>
<dbReference type="AlphaFoldDB" id="A0A2M8KXU9"/>
<evidence type="ECO:0000313" key="11">
    <source>
        <dbReference type="EMBL" id="PJE64756.1"/>
    </source>
</evidence>
<keyword evidence="4" id="KW-1003">Cell membrane</keyword>
<feature type="transmembrane region" description="Helical" evidence="9">
    <location>
        <begin position="7"/>
        <end position="25"/>
    </location>
</feature>
<reference evidence="12" key="1">
    <citation type="submission" date="2017-09" db="EMBL/GenBank/DDBJ databases">
        <title>Depth-based differentiation of microbial function through sediment-hosted aquifers and enrichment of novel symbionts in the deep terrestrial subsurface.</title>
        <authorList>
            <person name="Probst A.J."/>
            <person name="Ladd B."/>
            <person name="Jarett J.K."/>
            <person name="Geller-Mcgrath D.E."/>
            <person name="Sieber C.M.K."/>
            <person name="Emerson J.B."/>
            <person name="Anantharaman K."/>
            <person name="Thomas B.C."/>
            <person name="Malmstrom R."/>
            <person name="Stieglmeier M."/>
            <person name="Klingl A."/>
            <person name="Woyke T."/>
            <person name="Ryan C.M."/>
            <person name="Banfield J.F."/>
        </authorList>
    </citation>
    <scope>NUCLEOTIDE SEQUENCE [LARGE SCALE GENOMIC DNA]</scope>
</reference>
<accession>A0A2M8KXU9</accession>
<feature type="transmembrane region" description="Helical" evidence="9">
    <location>
        <begin position="151"/>
        <end position="172"/>
    </location>
</feature>
<dbReference type="Proteomes" id="UP000229098">
    <property type="component" value="Unassembled WGS sequence"/>
</dbReference>
<evidence type="ECO:0000256" key="2">
    <source>
        <dbReference type="ARBA" id="ARBA00022448"/>
    </source>
</evidence>
<sequence>MKRFVPYLTLIVFLTLLSWGAGILLGGDSHITDGTEFQALVLGIALFVSYIVNRIAPETAIPSFVWAICAGMAMQQLLSPFTNGTSSLQIAVELFAAIVLFAGGLEIPFKNFRKWFFPIASLSLVGVAVSAVGFSFLLFFLVSSFGYVEHALLPSIVILGAALSSTDPTAIIPTLKVLRFKRAFIKQIAIAESALTDISGSILTRFLLIAFVSVPLTAGTTVFSLFSPLLNKAAYDALSLQIISGIFIGYAGFRILKKFYRDTGEGDPALLLAVPVITFVVGNSLGGAGFLAAFVSGLLTDVSGEAEKASHFYENFLDHLVKPFVFIILGALVPFAILIDLAPLGIISALLFMFIVRPLVVFISLIPWFRSNVFYVGDLLFLSFVRETGIIAAVLLIIASTAGAIQSDFVIAIGMWVILLTLIIEPPLTPLVARWTGVAQGKQ</sequence>
<dbReference type="GO" id="GO:0005886">
    <property type="term" value="C:plasma membrane"/>
    <property type="evidence" value="ECO:0007669"/>
    <property type="project" value="UniProtKB-SubCell"/>
</dbReference>
<dbReference type="GO" id="GO:0015297">
    <property type="term" value="F:antiporter activity"/>
    <property type="evidence" value="ECO:0007669"/>
    <property type="project" value="UniProtKB-KW"/>
</dbReference>
<feature type="domain" description="Cation/H+ exchanger transmembrane" evidence="10">
    <location>
        <begin position="45"/>
        <end position="432"/>
    </location>
</feature>
<feature type="transmembrane region" description="Helical" evidence="9">
    <location>
        <begin position="60"/>
        <end position="78"/>
    </location>
</feature>
<dbReference type="GO" id="GO:1902600">
    <property type="term" value="P:proton transmembrane transport"/>
    <property type="evidence" value="ECO:0007669"/>
    <property type="project" value="InterPro"/>
</dbReference>
<evidence type="ECO:0000256" key="9">
    <source>
        <dbReference type="SAM" id="Phobius"/>
    </source>
</evidence>
<dbReference type="InterPro" id="IPR006153">
    <property type="entry name" value="Cation/H_exchanger_TM"/>
</dbReference>
<evidence type="ECO:0000256" key="1">
    <source>
        <dbReference type="ARBA" id="ARBA00004651"/>
    </source>
</evidence>
<evidence type="ECO:0000256" key="6">
    <source>
        <dbReference type="ARBA" id="ARBA00022989"/>
    </source>
</evidence>
<dbReference type="Pfam" id="PF00999">
    <property type="entry name" value="Na_H_Exchanger"/>
    <property type="match status" value="1"/>
</dbReference>
<evidence type="ECO:0000313" key="12">
    <source>
        <dbReference type="Proteomes" id="UP000229098"/>
    </source>
</evidence>
<dbReference type="PANTHER" id="PTHR32507:SF0">
    <property type="entry name" value="NA(+)_H(+) ANTIPORTER 2-RELATED"/>
    <property type="match status" value="1"/>
</dbReference>
<keyword evidence="3" id="KW-0050">Antiport</keyword>
<organism evidence="11 12">
    <name type="scientific">Candidatus Ryanbacteria bacterium CG10_big_fil_rev_8_21_14_0_10_43_42</name>
    <dbReference type="NCBI Taxonomy" id="1974864"/>
    <lineage>
        <taxon>Bacteria</taxon>
        <taxon>Candidatus Ryaniibacteriota</taxon>
    </lineage>
</organism>
<feature type="transmembrane region" description="Helical" evidence="9">
    <location>
        <begin position="116"/>
        <end position="145"/>
    </location>
</feature>
<feature type="transmembrane region" description="Helical" evidence="9">
    <location>
        <begin position="409"/>
        <end position="428"/>
    </location>
</feature>
<feature type="transmembrane region" description="Helical" evidence="9">
    <location>
        <begin position="37"/>
        <end position="53"/>
    </location>
</feature>